<accession>A0AAD7FFU5</accession>
<proteinExistence type="predicted"/>
<evidence type="ECO:0000313" key="1">
    <source>
        <dbReference type="EMBL" id="KAJ7621671.1"/>
    </source>
</evidence>
<gene>
    <name evidence="1" type="ORF">B0H17DRAFT_1151815</name>
</gene>
<sequence length="176" mass="19477">MIIERLTGNGELGERRLGQMSSSVRSNTVYKSVTSICCTIHDNTSSNVQSQPGSRGYDLVLEVALRAAENVAAKEKFSGANAIASTCRIRFRGVERGWWAAWTGPGKSDTYGYKVATAHAISSQPRGWIESVRFLLRVADFIKIKTRRARDPNRRATCFPKVPSVANAILRPPIMY</sequence>
<name>A0AAD7FFU5_MYCRO</name>
<evidence type="ECO:0000313" key="2">
    <source>
        <dbReference type="Proteomes" id="UP001221757"/>
    </source>
</evidence>
<comment type="caution">
    <text evidence="1">The sequence shown here is derived from an EMBL/GenBank/DDBJ whole genome shotgun (WGS) entry which is preliminary data.</text>
</comment>
<dbReference type="EMBL" id="JARKIE010000675">
    <property type="protein sequence ID" value="KAJ7621671.1"/>
    <property type="molecule type" value="Genomic_DNA"/>
</dbReference>
<organism evidence="1 2">
    <name type="scientific">Mycena rosella</name>
    <name type="common">Pink bonnet</name>
    <name type="synonym">Agaricus rosellus</name>
    <dbReference type="NCBI Taxonomy" id="1033263"/>
    <lineage>
        <taxon>Eukaryota</taxon>
        <taxon>Fungi</taxon>
        <taxon>Dikarya</taxon>
        <taxon>Basidiomycota</taxon>
        <taxon>Agaricomycotina</taxon>
        <taxon>Agaricomycetes</taxon>
        <taxon>Agaricomycetidae</taxon>
        <taxon>Agaricales</taxon>
        <taxon>Marasmiineae</taxon>
        <taxon>Mycenaceae</taxon>
        <taxon>Mycena</taxon>
    </lineage>
</organism>
<reference evidence="1" key="1">
    <citation type="submission" date="2023-03" db="EMBL/GenBank/DDBJ databases">
        <title>Massive genome expansion in bonnet fungi (Mycena s.s.) driven by repeated elements and novel gene families across ecological guilds.</title>
        <authorList>
            <consortium name="Lawrence Berkeley National Laboratory"/>
            <person name="Harder C.B."/>
            <person name="Miyauchi S."/>
            <person name="Viragh M."/>
            <person name="Kuo A."/>
            <person name="Thoen E."/>
            <person name="Andreopoulos B."/>
            <person name="Lu D."/>
            <person name="Skrede I."/>
            <person name="Drula E."/>
            <person name="Henrissat B."/>
            <person name="Morin E."/>
            <person name="Kohler A."/>
            <person name="Barry K."/>
            <person name="LaButti K."/>
            <person name="Morin E."/>
            <person name="Salamov A."/>
            <person name="Lipzen A."/>
            <person name="Mereny Z."/>
            <person name="Hegedus B."/>
            <person name="Baldrian P."/>
            <person name="Stursova M."/>
            <person name="Weitz H."/>
            <person name="Taylor A."/>
            <person name="Grigoriev I.V."/>
            <person name="Nagy L.G."/>
            <person name="Martin F."/>
            <person name="Kauserud H."/>
        </authorList>
    </citation>
    <scope>NUCLEOTIDE SEQUENCE</scope>
    <source>
        <strain evidence="1">CBHHK067</strain>
    </source>
</reference>
<dbReference type="Proteomes" id="UP001221757">
    <property type="component" value="Unassembled WGS sequence"/>
</dbReference>
<dbReference type="AlphaFoldDB" id="A0AAD7FFU5"/>
<protein>
    <submittedName>
        <fullName evidence="1">Uncharacterized protein</fullName>
    </submittedName>
</protein>
<keyword evidence="2" id="KW-1185">Reference proteome</keyword>